<name>A0A645GMR3_9ZZZZ</name>
<keyword evidence="1" id="KW-0418">Kinase</keyword>
<reference evidence="1" key="1">
    <citation type="submission" date="2019-08" db="EMBL/GenBank/DDBJ databases">
        <authorList>
            <person name="Kucharzyk K."/>
            <person name="Murdoch R.W."/>
            <person name="Higgins S."/>
            <person name="Loffler F."/>
        </authorList>
    </citation>
    <scope>NUCLEOTIDE SEQUENCE</scope>
</reference>
<organism evidence="1">
    <name type="scientific">bioreactor metagenome</name>
    <dbReference type="NCBI Taxonomy" id="1076179"/>
    <lineage>
        <taxon>unclassified sequences</taxon>
        <taxon>metagenomes</taxon>
        <taxon>ecological metagenomes</taxon>
    </lineage>
</organism>
<dbReference type="Pfam" id="PF13189">
    <property type="entry name" value="Cytidylate_kin2"/>
    <property type="match status" value="1"/>
</dbReference>
<dbReference type="InterPro" id="IPR027417">
    <property type="entry name" value="P-loop_NTPase"/>
</dbReference>
<accession>A0A645GMR3</accession>
<dbReference type="AlphaFoldDB" id="A0A645GMR3"/>
<comment type="caution">
    <text evidence="1">The sequence shown here is derived from an EMBL/GenBank/DDBJ whole genome shotgun (WGS) entry which is preliminary data.</text>
</comment>
<proteinExistence type="predicted"/>
<evidence type="ECO:0000313" key="1">
    <source>
        <dbReference type="EMBL" id="MPN25234.1"/>
    </source>
</evidence>
<dbReference type="GO" id="GO:0016301">
    <property type="term" value="F:kinase activity"/>
    <property type="evidence" value="ECO:0007669"/>
    <property type="project" value="UniProtKB-KW"/>
</dbReference>
<protein>
    <submittedName>
        <fullName evidence="1">Cytidylate kinase</fullName>
        <ecNumber evidence="1">2.7.4.25</ecNumber>
    </submittedName>
</protein>
<sequence>MRIASDVSGINERFFGEVDERLGKREMMHAAQKVYTGEVLPPDSDNYASQQNLFQFQAKIIAELAEMSSCIILGRCADQILKGRSNLLRTFIHAPIEARIARVATDSLAWSESEIRRYIAEQDRNRAEYYRFYTGEDWRDAGHYDISLDSAALGENGCIDRIVKSLPIFTHE</sequence>
<gene>
    <name evidence="1" type="primary">cmk_71</name>
    <name evidence="1" type="ORF">SDC9_172641</name>
</gene>
<keyword evidence="1" id="KW-0808">Transferase</keyword>
<dbReference type="Gene3D" id="3.40.50.300">
    <property type="entry name" value="P-loop containing nucleotide triphosphate hydrolases"/>
    <property type="match status" value="1"/>
</dbReference>
<dbReference type="EC" id="2.7.4.25" evidence="1"/>
<dbReference type="EMBL" id="VSSQ01074340">
    <property type="protein sequence ID" value="MPN25234.1"/>
    <property type="molecule type" value="Genomic_DNA"/>
</dbReference>